<comment type="subcellular location">
    <subcellularLocation>
        <location evidence="1">Mitochondrion</location>
    </subcellularLocation>
</comment>
<dbReference type="PANTHER" id="PTHR13477">
    <property type="entry name" value="MITOCHONDRIAL 39S RIBOSOMAL PROTEIN L49"/>
    <property type="match status" value="1"/>
</dbReference>
<dbReference type="AlphaFoldDB" id="T1K095"/>
<dbReference type="EMBL" id="CAEY01001135">
    <property type="status" value="NOT_ANNOTATED_CDS"/>
    <property type="molecule type" value="Genomic_DNA"/>
</dbReference>
<name>T1K095_TETUR</name>
<dbReference type="GO" id="GO:0006412">
    <property type="term" value="P:translation"/>
    <property type="evidence" value="ECO:0007669"/>
    <property type="project" value="InterPro"/>
</dbReference>
<keyword evidence="5" id="KW-0687">Ribonucleoprotein</keyword>
<dbReference type="Proteomes" id="UP000015104">
    <property type="component" value="Unassembled WGS sequence"/>
</dbReference>
<keyword evidence="9" id="KW-1185">Reference proteome</keyword>
<sequence length="267" mass="30885">MNLMSITRGCFKASNLLQSQRVVPITIKFNSKLAGETDQNANTNADISLEKAELMKRLAKKYLVDSLPYPKVSKEDREFLSKGFITEKLEVKVADQPIKYLPELDPDSEPFNHIYKDVDDKGFFTRTENITEKDPDRWFWVERLIKRKELSDYPKYADQEPDKQNFPSGYTPISKTKPNLPYFIRRTRSGMFPVYKLINGNDEVHTFIKFIDGDVWKARDDIINYLKSIKQLTVEDNLVSVNEVKGALTFKGNHVLDVVGFLNDKGF</sequence>
<dbReference type="HOGENOM" id="CLU_1043237_0_0_1"/>
<reference evidence="8" key="2">
    <citation type="submission" date="2015-06" db="UniProtKB">
        <authorList>
            <consortium name="EnsemblMetazoa"/>
        </authorList>
    </citation>
    <scope>IDENTIFICATION</scope>
</reference>
<dbReference type="STRING" id="32264.T1K095"/>
<accession>T1K095</accession>
<gene>
    <name evidence="8" type="primary">107359263</name>
</gene>
<dbReference type="InterPro" id="IPR007740">
    <property type="entry name" value="Ribosomal_mL49"/>
</dbReference>
<evidence type="ECO:0000256" key="7">
    <source>
        <dbReference type="ARBA" id="ARBA00035545"/>
    </source>
</evidence>
<dbReference type="OMA" id="YWRNRWD"/>
<dbReference type="eggNOG" id="KOG4034">
    <property type="taxonomic scope" value="Eukaryota"/>
</dbReference>
<evidence type="ECO:0000313" key="9">
    <source>
        <dbReference type="Proteomes" id="UP000015104"/>
    </source>
</evidence>
<evidence type="ECO:0000313" key="8">
    <source>
        <dbReference type="EnsemblMetazoa" id="tetur03g06900.1"/>
    </source>
</evidence>
<comment type="similarity">
    <text evidence="2">Belongs to the mitochondrion-specific ribosomal protein mL49 family.</text>
</comment>
<keyword evidence="3" id="KW-0689">Ribosomal protein</keyword>
<dbReference type="GO" id="GO:0003735">
    <property type="term" value="F:structural constituent of ribosome"/>
    <property type="evidence" value="ECO:0007669"/>
    <property type="project" value="InterPro"/>
</dbReference>
<dbReference type="EnsemblMetazoa" id="tetur03g06900.1">
    <property type="protein sequence ID" value="tetur03g06900.1"/>
    <property type="gene ID" value="tetur03g06900"/>
</dbReference>
<dbReference type="Gene3D" id="3.30.780.10">
    <property type="entry name" value="SUI1-like domain"/>
    <property type="match status" value="1"/>
</dbReference>
<protein>
    <recommendedName>
        <fullName evidence="6">Large ribosomal subunit protein mL49</fullName>
    </recommendedName>
    <alternativeName>
        <fullName evidence="7">39S ribosomal protein L49, mitochondrial</fullName>
    </alternativeName>
</protein>
<dbReference type="OrthoDB" id="19439at2759"/>
<evidence type="ECO:0000256" key="6">
    <source>
        <dbReference type="ARBA" id="ARBA00035191"/>
    </source>
</evidence>
<evidence type="ECO:0000256" key="4">
    <source>
        <dbReference type="ARBA" id="ARBA00023128"/>
    </source>
</evidence>
<evidence type="ECO:0000256" key="5">
    <source>
        <dbReference type="ARBA" id="ARBA00023274"/>
    </source>
</evidence>
<organism evidence="8 9">
    <name type="scientific">Tetranychus urticae</name>
    <name type="common">Two-spotted spider mite</name>
    <dbReference type="NCBI Taxonomy" id="32264"/>
    <lineage>
        <taxon>Eukaryota</taxon>
        <taxon>Metazoa</taxon>
        <taxon>Ecdysozoa</taxon>
        <taxon>Arthropoda</taxon>
        <taxon>Chelicerata</taxon>
        <taxon>Arachnida</taxon>
        <taxon>Acari</taxon>
        <taxon>Acariformes</taxon>
        <taxon>Trombidiformes</taxon>
        <taxon>Prostigmata</taxon>
        <taxon>Eleutherengona</taxon>
        <taxon>Raphignathae</taxon>
        <taxon>Tetranychoidea</taxon>
        <taxon>Tetranychidae</taxon>
        <taxon>Tetranychus</taxon>
    </lineage>
</organism>
<keyword evidence="4" id="KW-0496">Mitochondrion</keyword>
<dbReference type="GO" id="GO:0005762">
    <property type="term" value="C:mitochondrial large ribosomal subunit"/>
    <property type="evidence" value="ECO:0007669"/>
    <property type="project" value="TreeGrafter"/>
</dbReference>
<evidence type="ECO:0000256" key="1">
    <source>
        <dbReference type="ARBA" id="ARBA00004173"/>
    </source>
</evidence>
<dbReference type="Pfam" id="PF05046">
    <property type="entry name" value="Img2"/>
    <property type="match status" value="1"/>
</dbReference>
<dbReference type="PANTHER" id="PTHR13477:SF0">
    <property type="entry name" value="LARGE RIBOSOMAL SUBUNIT PROTEIN ML49"/>
    <property type="match status" value="1"/>
</dbReference>
<reference evidence="9" key="1">
    <citation type="submission" date="2011-08" db="EMBL/GenBank/DDBJ databases">
        <authorList>
            <person name="Rombauts S."/>
        </authorList>
    </citation>
    <scope>NUCLEOTIDE SEQUENCE</scope>
    <source>
        <strain evidence="9">London</strain>
    </source>
</reference>
<evidence type="ECO:0000256" key="2">
    <source>
        <dbReference type="ARBA" id="ARBA00005677"/>
    </source>
</evidence>
<dbReference type="KEGG" id="tut:107359263"/>
<evidence type="ECO:0000256" key="3">
    <source>
        <dbReference type="ARBA" id="ARBA00022980"/>
    </source>
</evidence>
<proteinExistence type="inferred from homology"/>